<gene>
    <name evidence="1" type="ORF">LAZ67_7001344</name>
</gene>
<reference evidence="1 2" key="1">
    <citation type="submission" date="2022-01" db="EMBL/GenBank/DDBJ databases">
        <title>A chromosomal length assembly of Cordylochernes scorpioides.</title>
        <authorList>
            <person name="Zeh D."/>
            <person name="Zeh J."/>
        </authorList>
    </citation>
    <scope>NUCLEOTIDE SEQUENCE [LARGE SCALE GENOMIC DNA]</scope>
    <source>
        <strain evidence="1">IN4F17</strain>
        <tissue evidence="1">Whole Body</tissue>
    </source>
</reference>
<dbReference type="Proteomes" id="UP001235939">
    <property type="component" value="Chromosome 07"/>
</dbReference>
<evidence type="ECO:0000313" key="1">
    <source>
        <dbReference type="EMBL" id="UYV69970.1"/>
    </source>
</evidence>
<dbReference type="EMBL" id="CP092869">
    <property type="protein sequence ID" value="UYV69970.1"/>
    <property type="molecule type" value="Genomic_DNA"/>
</dbReference>
<organism evidence="1 2">
    <name type="scientific">Cordylochernes scorpioides</name>
    <dbReference type="NCBI Taxonomy" id="51811"/>
    <lineage>
        <taxon>Eukaryota</taxon>
        <taxon>Metazoa</taxon>
        <taxon>Ecdysozoa</taxon>
        <taxon>Arthropoda</taxon>
        <taxon>Chelicerata</taxon>
        <taxon>Arachnida</taxon>
        <taxon>Pseudoscorpiones</taxon>
        <taxon>Cheliferoidea</taxon>
        <taxon>Chernetidae</taxon>
        <taxon>Cordylochernes</taxon>
    </lineage>
</organism>
<keyword evidence="2" id="KW-1185">Reference proteome</keyword>
<name>A0ABY6KM81_9ARAC</name>
<protein>
    <submittedName>
        <fullName evidence="1">Uncharacterized protein</fullName>
    </submittedName>
</protein>
<sequence>MDVYWSIASHASAGLQQSKMTSERCDDAGISYNYLRNCGIGGHQHFLTHSLLTEDLAMR</sequence>
<proteinExistence type="predicted"/>
<evidence type="ECO:0000313" key="2">
    <source>
        <dbReference type="Proteomes" id="UP001235939"/>
    </source>
</evidence>
<accession>A0ABY6KM81</accession>